<proteinExistence type="inferred from homology"/>
<evidence type="ECO:0000256" key="11">
    <source>
        <dbReference type="ARBA" id="ARBA00023303"/>
    </source>
</evidence>
<dbReference type="InterPro" id="IPR001873">
    <property type="entry name" value="ENaC"/>
</dbReference>
<keyword evidence="15" id="KW-1185">Reference proteome</keyword>
<dbReference type="PROSITE" id="PS01206">
    <property type="entry name" value="ASC"/>
    <property type="match status" value="1"/>
</dbReference>
<keyword evidence="8 12" id="KW-0406">Ion transport</keyword>
<keyword evidence="9 13" id="KW-0472">Membrane</keyword>
<reference evidence="15" key="1">
    <citation type="journal article" date="2021" name="Elife">
        <title>Highly contiguous assemblies of 101 drosophilid genomes.</title>
        <authorList>
            <person name="Kim B.Y."/>
            <person name="Wang J.R."/>
            <person name="Miller D.E."/>
            <person name="Barmina O."/>
            <person name="Delaney E."/>
            <person name="Thompson A."/>
            <person name="Comeault A.A."/>
            <person name="Peede D."/>
            <person name="D'Agostino E.R."/>
            <person name="Pelaez J."/>
            <person name="Aguilar J.M."/>
            <person name="Haji D."/>
            <person name="Matsunaga T."/>
            <person name="Armstrong E.E."/>
            <person name="Zych M."/>
            <person name="Ogawa Y."/>
            <person name="Stamenkovic-Radak M."/>
            <person name="Jelic M."/>
            <person name="Veselinovic M.S."/>
            <person name="Tanaskovic M."/>
            <person name="Eric P."/>
            <person name="Gao J.J."/>
            <person name="Katoh T.K."/>
            <person name="Toda M.J."/>
            <person name="Watabe H."/>
            <person name="Watada M."/>
            <person name="Davis J.S."/>
            <person name="Moyle L.C."/>
            <person name="Manoli G."/>
            <person name="Bertolini E."/>
            <person name="Kostal V."/>
            <person name="Hawley R.S."/>
            <person name="Takahashi A."/>
            <person name="Jones C.D."/>
            <person name="Price D.K."/>
            <person name="Whiteman N."/>
            <person name="Kopp A."/>
            <person name="Matute D.R."/>
            <person name="Petrov D.A."/>
        </authorList>
    </citation>
    <scope>NUCLEOTIDE SEQUENCE [LARGE SCALE GENOMIC DNA]</scope>
</reference>
<dbReference type="PANTHER" id="PTHR11690:SF288">
    <property type="entry name" value="AMILORIDE-SENSITIVE NA+ CHANNEL-RELATED"/>
    <property type="match status" value="1"/>
</dbReference>
<evidence type="ECO:0000256" key="10">
    <source>
        <dbReference type="ARBA" id="ARBA00023201"/>
    </source>
</evidence>
<dbReference type="PRINTS" id="PR01078">
    <property type="entry name" value="AMINACHANNEL"/>
</dbReference>
<keyword evidence="3 12" id="KW-0813">Transport</keyword>
<dbReference type="RefSeq" id="XP_044313035.1">
    <property type="nucleotide sequence ID" value="XM_044457100.1"/>
</dbReference>
<evidence type="ECO:0000256" key="8">
    <source>
        <dbReference type="ARBA" id="ARBA00023065"/>
    </source>
</evidence>
<comment type="subcellular location">
    <subcellularLocation>
        <location evidence="1">Membrane</location>
        <topology evidence="1">Multi-pass membrane protein</topology>
    </subcellularLocation>
</comment>
<dbReference type="PANTHER" id="PTHR11690">
    <property type="entry name" value="AMILORIDE-SENSITIVE SODIUM CHANNEL-RELATED"/>
    <property type="match status" value="1"/>
</dbReference>
<name>A0ABM5J2I6_DRORH</name>
<keyword evidence="11 12" id="KW-0407">Ion channel</keyword>
<keyword evidence="4 12" id="KW-0894">Sodium channel</keyword>
<evidence type="ECO:0000313" key="14">
    <source>
        <dbReference type="EnsemblMetazoa" id="XP_044313035.1"/>
    </source>
</evidence>
<keyword evidence="7" id="KW-0915">Sodium</keyword>
<evidence type="ECO:0000256" key="5">
    <source>
        <dbReference type="ARBA" id="ARBA00022692"/>
    </source>
</evidence>
<evidence type="ECO:0008006" key="16">
    <source>
        <dbReference type="Google" id="ProtNLM"/>
    </source>
</evidence>
<evidence type="ECO:0000256" key="6">
    <source>
        <dbReference type="ARBA" id="ARBA00022989"/>
    </source>
</evidence>
<dbReference type="Proteomes" id="UP001652680">
    <property type="component" value="Unassembled WGS sequence"/>
</dbReference>
<dbReference type="GeneID" id="108038201"/>
<keyword evidence="10 12" id="KW-0739">Sodium transport</keyword>
<evidence type="ECO:0000313" key="15">
    <source>
        <dbReference type="Proteomes" id="UP001652680"/>
    </source>
</evidence>
<organism evidence="14 15">
    <name type="scientific">Drosophila rhopaloa</name>
    <name type="common">Fruit fly</name>
    <dbReference type="NCBI Taxonomy" id="1041015"/>
    <lineage>
        <taxon>Eukaryota</taxon>
        <taxon>Metazoa</taxon>
        <taxon>Ecdysozoa</taxon>
        <taxon>Arthropoda</taxon>
        <taxon>Hexapoda</taxon>
        <taxon>Insecta</taxon>
        <taxon>Pterygota</taxon>
        <taxon>Neoptera</taxon>
        <taxon>Endopterygota</taxon>
        <taxon>Diptera</taxon>
        <taxon>Brachycera</taxon>
        <taxon>Muscomorpha</taxon>
        <taxon>Ephydroidea</taxon>
        <taxon>Drosophilidae</taxon>
        <taxon>Drosophila</taxon>
        <taxon>Sophophora</taxon>
    </lineage>
</organism>
<evidence type="ECO:0000256" key="13">
    <source>
        <dbReference type="SAM" id="Phobius"/>
    </source>
</evidence>
<evidence type="ECO:0000256" key="2">
    <source>
        <dbReference type="ARBA" id="ARBA00007193"/>
    </source>
</evidence>
<evidence type="ECO:0000256" key="7">
    <source>
        <dbReference type="ARBA" id="ARBA00023053"/>
    </source>
</evidence>
<keyword evidence="5 12" id="KW-0812">Transmembrane</keyword>
<keyword evidence="6 13" id="KW-1133">Transmembrane helix</keyword>
<feature type="transmembrane region" description="Helical" evidence="13">
    <location>
        <begin position="122"/>
        <end position="143"/>
    </location>
</feature>
<feature type="transmembrane region" description="Helical" evidence="13">
    <location>
        <begin position="26"/>
        <end position="50"/>
    </location>
</feature>
<dbReference type="Gene3D" id="2.60.470.10">
    <property type="entry name" value="Acid-sensing ion channels like domains"/>
    <property type="match status" value="1"/>
</dbReference>
<feature type="transmembrane region" description="Helical" evidence="13">
    <location>
        <begin position="582"/>
        <end position="608"/>
    </location>
</feature>
<accession>A0ABM5J2I6</accession>
<dbReference type="Gene3D" id="1.10.287.770">
    <property type="entry name" value="YojJ-like"/>
    <property type="match status" value="1"/>
</dbReference>
<comment type="similarity">
    <text evidence="2 12">Belongs to the amiloride-sensitive sodium channel (TC 1.A.6) family.</text>
</comment>
<evidence type="ECO:0000256" key="9">
    <source>
        <dbReference type="ARBA" id="ARBA00023136"/>
    </source>
</evidence>
<protein>
    <recommendedName>
        <fullName evidence="16">Pickpocket protein 28</fullName>
    </recommendedName>
</protein>
<dbReference type="EnsemblMetazoa" id="XM_044457100.1">
    <property type="protein sequence ID" value="XP_044313035.1"/>
    <property type="gene ID" value="LOC108038201"/>
</dbReference>
<dbReference type="InterPro" id="IPR020903">
    <property type="entry name" value="ENaC_CS"/>
</dbReference>
<evidence type="ECO:0000256" key="1">
    <source>
        <dbReference type="ARBA" id="ARBA00004141"/>
    </source>
</evidence>
<evidence type="ECO:0000256" key="3">
    <source>
        <dbReference type="ARBA" id="ARBA00022448"/>
    </source>
</evidence>
<sequence>MAKTLYRLTVKCLFCTFLPRPISRFEFVFCVLCTFSASCYLFHASNLLIVRVKSGIHTSLTMSESDLEGKSVSIDLTAKKKRKLGSASCEGFITTYHEYCENTSIHGVQYLGERERPMRERIFWLFAFLISIYGCSTLIVSAYTKWTETPVIVSFAEKSTPVWSIPFPAVTVCSETKRVLKQKGKETTYADLYSQFSEEKRASRVFKPQNVTALEMEEFRTLLHVCNTQIIDEDMPLIAGADLDYFEVLERMLPQFDRYFFYCRWLSRFGECEKFFRKTLTEEGICFTFNGLRASEIYREGTYQHRHSGEPLEMENISLRHPPWTLETGYAPSTDVETFPARVLSAGARSGIFLALQSFRQEVDYACRGPVQGFKVLLHAPDDVPQVSKQFVRIPMGKEVLIAVKPSMITMSTGIAEYHPIRRQCFLSHERSLRFFKVYTESNCQLECLANFTLTKCGCVKFSMPRNMDMPVCSEDKIHCYDRAERQLLVREFKRVRSLNAGREDSRGTESACNCMPACTSLVYNTEISQANFDLEEMLLAEGDTDFLQEYPGSQMSRLSIYFKESQFITSKRSELYGMTEFLANCGGIFGLFMGFSILSMVEMIYHFTLRLFTNLKRLVKVSDK</sequence>
<dbReference type="Pfam" id="PF00858">
    <property type="entry name" value="ASC"/>
    <property type="match status" value="1"/>
</dbReference>
<reference evidence="14" key="2">
    <citation type="submission" date="2025-05" db="UniProtKB">
        <authorList>
            <consortium name="EnsemblMetazoa"/>
        </authorList>
    </citation>
    <scope>IDENTIFICATION</scope>
</reference>
<evidence type="ECO:0000256" key="12">
    <source>
        <dbReference type="RuleBase" id="RU000679"/>
    </source>
</evidence>
<evidence type="ECO:0000256" key="4">
    <source>
        <dbReference type="ARBA" id="ARBA00022461"/>
    </source>
</evidence>